<dbReference type="AlphaFoldDB" id="A0A6I2M588"/>
<reference evidence="3 4" key="1">
    <citation type="submission" date="2019-11" db="EMBL/GenBank/DDBJ databases">
        <title>Bacillus idriensis genome.</title>
        <authorList>
            <person name="Konopka E.N."/>
            <person name="Newman J.D."/>
        </authorList>
    </citation>
    <scope>NUCLEOTIDE SEQUENCE [LARGE SCALE GENOMIC DNA]</scope>
    <source>
        <strain evidence="3 4">DSM 19097</strain>
    </source>
</reference>
<gene>
    <name evidence="3" type="ORF">GJU41_04800</name>
</gene>
<evidence type="ECO:0000313" key="4">
    <source>
        <dbReference type="Proteomes" id="UP000441585"/>
    </source>
</evidence>
<organism evidence="3 4">
    <name type="scientific">Metabacillus idriensis</name>
    <dbReference type="NCBI Taxonomy" id="324768"/>
    <lineage>
        <taxon>Bacteria</taxon>
        <taxon>Bacillati</taxon>
        <taxon>Bacillota</taxon>
        <taxon>Bacilli</taxon>
        <taxon>Bacillales</taxon>
        <taxon>Bacillaceae</taxon>
        <taxon>Metabacillus</taxon>
    </lineage>
</organism>
<dbReference type="Pfam" id="PF09580">
    <property type="entry name" value="Spore_YhcN_YlaJ"/>
    <property type="match status" value="1"/>
</dbReference>
<feature type="signal peptide" evidence="2">
    <location>
        <begin position="1"/>
        <end position="26"/>
    </location>
</feature>
<comment type="caution">
    <text evidence="3">The sequence shown here is derived from an EMBL/GenBank/DDBJ whole genome shotgun (WGS) entry which is preliminary data.</text>
</comment>
<feature type="compositionally biased region" description="Basic and acidic residues" evidence="1">
    <location>
        <begin position="26"/>
        <end position="37"/>
    </location>
</feature>
<feature type="region of interest" description="Disordered" evidence="1">
    <location>
        <begin position="133"/>
        <end position="154"/>
    </location>
</feature>
<keyword evidence="4" id="KW-1185">Reference proteome</keyword>
<feature type="compositionally biased region" description="Polar residues" evidence="1">
    <location>
        <begin position="38"/>
        <end position="53"/>
    </location>
</feature>
<protein>
    <recommendedName>
        <fullName evidence="5">Sporulation protein</fullName>
    </recommendedName>
</protein>
<dbReference type="InterPro" id="IPR019076">
    <property type="entry name" value="Spore_lipoprot_YhcN/YlaJ-like"/>
</dbReference>
<sequence length="154" mass="17957">MRKIQSKAVPVLILFLAIYSSGCNQSKEDDEKKKDDTPTQIAYEQKNQFPSQQAKEDILSMPEITDVKAVNTDKEMFMAVKPKHFERFQLKSLRKKIKKQVKKQNPNMDIHVSTDQKIFNKLDELESKLDEPKMDTEKIGKELKKIKKKTEDEA</sequence>
<evidence type="ECO:0000256" key="1">
    <source>
        <dbReference type="SAM" id="MobiDB-lite"/>
    </source>
</evidence>
<keyword evidence="2" id="KW-0732">Signal</keyword>
<dbReference type="EMBL" id="WKKF01000001">
    <property type="protein sequence ID" value="MRX53280.1"/>
    <property type="molecule type" value="Genomic_DNA"/>
</dbReference>
<evidence type="ECO:0000313" key="3">
    <source>
        <dbReference type="EMBL" id="MRX53280.1"/>
    </source>
</evidence>
<feature type="chain" id="PRO_5038799754" description="Sporulation protein" evidence="2">
    <location>
        <begin position="27"/>
        <end position="154"/>
    </location>
</feature>
<evidence type="ECO:0008006" key="5">
    <source>
        <dbReference type="Google" id="ProtNLM"/>
    </source>
</evidence>
<name>A0A6I2M588_9BACI</name>
<dbReference type="RefSeq" id="WP_070876251.1">
    <property type="nucleotide sequence ID" value="NZ_CAJGAA010000001.1"/>
</dbReference>
<dbReference type="Proteomes" id="UP000441585">
    <property type="component" value="Unassembled WGS sequence"/>
</dbReference>
<evidence type="ECO:0000256" key="2">
    <source>
        <dbReference type="SAM" id="SignalP"/>
    </source>
</evidence>
<proteinExistence type="predicted"/>
<accession>A0A6I2M588</accession>
<feature type="region of interest" description="Disordered" evidence="1">
    <location>
        <begin position="25"/>
        <end position="54"/>
    </location>
</feature>